<dbReference type="KEGG" id="clus:A9F13_20g00572"/>
<proteinExistence type="predicted"/>
<dbReference type="InterPro" id="IPR036412">
    <property type="entry name" value="HAD-like_sf"/>
</dbReference>
<evidence type="ECO:0000313" key="1">
    <source>
        <dbReference type="EMBL" id="OVF06561.1"/>
    </source>
</evidence>
<dbReference type="PANTHER" id="PTHR12083:SF9">
    <property type="entry name" value="BIFUNCTIONAL POLYNUCLEOTIDE PHOSPHATASE_KINASE"/>
    <property type="match status" value="1"/>
</dbReference>
<dbReference type="InterPro" id="IPR013954">
    <property type="entry name" value="PNK3P"/>
</dbReference>
<evidence type="ECO:0000313" key="2">
    <source>
        <dbReference type="Proteomes" id="UP000195602"/>
    </source>
</evidence>
<comment type="caution">
    <text evidence="1">The sequence shown here is derived from an EMBL/GenBank/DDBJ whole genome shotgun (WGS) entry which is preliminary data.</text>
</comment>
<dbReference type="Proteomes" id="UP000195602">
    <property type="component" value="Unassembled WGS sequence"/>
</dbReference>
<dbReference type="Gene3D" id="3.40.50.1000">
    <property type="entry name" value="HAD superfamily/HAD-like"/>
    <property type="match status" value="1"/>
</dbReference>
<dbReference type="GO" id="GO:0046404">
    <property type="term" value="F:ATP-dependent polydeoxyribonucleotide 5'-hydroxyl-kinase activity"/>
    <property type="evidence" value="ECO:0007669"/>
    <property type="project" value="TreeGrafter"/>
</dbReference>
<organism evidence="1 2">
    <name type="scientific">Clavispora lusitaniae</name>
    <name type="common">Candida lusitaniae</name>
    <dbReference type="NCBI Taxonomy" id="36911"/>
    <lineage>
        <taxon>Eukaryota</taxon>
        <taxon>Fungi</taxon>
        <taxon>Dikarya</taxon>
        <taxon>Ascomycota</taxon>
        <taxon>Saccharomycotina</taxon>
        <taxon>Pichiomycetes</taxon>
        <taxon>Metschnikowiaceae</taxon>
        <taxon>Clavispora</taxon>
    </lineage>
</organism>
<protein>
    <submittedName>
        <fullName evidence="1">Polynucleotide 3'-phosphatase</fullName>
    </submittedName>
</protein>
<dbReference type="InterPro" id="IPR006551">
    <property type="entry name" value="Polynucleotide_phosphatase"/>
</dbReference>
<dbReference type="InterPro" id="IPR006549">
    <property type="entry name" value="HAD-SF_hydro_IIIA"/>
</dbReference>
<name>A0AA91PVT9_CLALS</name>
<sequence>MQTLSSTAYSDFIMANDITSLLCSSVSKPKSSQSSSKSPSLNKNEFAAYWRVHGSHLVTNLPPPPVFKEFYEKELSDGTKKIKIAAFDMDSTLIKSRSGLKFGKGANDWQWWSDRVVPTLKAKAEEKYIIAIFTNQGSTVVLQKDPTASKSYLILRSKINQIFASLKSQVEIPLLVFAATQLPGKKSRPFASSEEKHQKTRKPETGMWDELILYLKSALGNDIEIDMDNSFFVGDAAGREGDFSDTDKKLAENIGIRFEVPEDFFV</sequence>
<dbReference type="OMA" id="LINNIWI"/>
<dbReference type="GO" id="GO:0006281">
    <property type="term" value="P:DNA repair"/>
    <property type="evidence" value="ECO:0007669"/>
    <property type="project" value="TreeGrafter"/>
</dbReference>
<dbReference type="AlphaFoldDB" id="A0AA91PVT9"/>
<dbReference type="InterPro" id="IPR023214">
    <property type="entry name" value="HAD_sf"/>
</dbReference>
<gene>
    <name evidence="1" type="ORF">A9F13_20g00572</name>
</gene>
<accession>A0AA91PVT9</accession>
<dbReference type="GO" id="GO:0003690">
    <property type="term" value="F:double-stranded DNA binding"/>
    <property type="evidence" value="ECO:0007669"/>
    <property type="project" value="TreeGrafter"/>
</dbReference>
<reference evidence="1 2" key="1">
    <citation type="submission" date="2017-04" db="EMBL/GenBank/DDBJ databases">
        <title>Draft genome of the yeast Clavispora lusitaniae type strain CBS 6936.</title>
        <authorList>
            <person name="Durrens P."/>
            <person name="Klopp C."/>
            <person name="Biteau N."/>
            <person name="Fitton-Ouhabi V."/>
            <person name="Dementhon K."/>
            <person name="Accoceberry I."/>
            <person name="Sherman D.J."/>
            <person name="Noel T."/>
        </authorList>
    </citation>
    <scope>NUCLEOTIDE SEQUENCE [LARGE SCALE GENOMIC DNA]</scope>
    <source>
        <strain evidence="1 2">CBS 6936</strain>
    </source>
</reference>
<dbReference type="Pfam" id="PF08645">
    <property type="entry name" value="PNK3P"/>
    <property type="match status" value="1"/>
</dbReference>
<dbReference type="GO" id="GO:0046403">
    <property type="term" value="F:polynucleotide 3'-phosphatase activity"/>
    <property type="evidence" value="ECO:0007669"/>
    <property type="project" value="TreeGrafter"/>
</dbReference>
<dbReference type="PANTHER" id="PTHR12083">
    <property type="entry name" value="BIFUNCTIONAL POLYNUCLEOTIDE PHOSPHATASE/KINASE"/>
    <property type="match status" value="1"/>
</dbReference>
<dbReference type="NCBIfam" id="TIGR01662">
    <property type="entry name" value="HAD-SF-IIIA"/>
    <property type="match status" value="1"/>
</dbReference>
<dbReference type="SUPFAM" id="SSF56784">
    <property type="entry name" value="HAD-like"/>
    <property type="match status" value="1"/>
</dbReference>
<dbReference type="NCBIfam" id="TIGR01664">
    <property type="entry name" value="DNA-3'-Pase"/>
    <property type="match status" value="1"/>
</dbReference>
<dbReference type="EMBL" id="LYUB02000020">
    <property type="protein sequence ID" value="OVF06561.1"/>
    <property type="molecule type" value="Genomic_DNA"/>
</dbReference>